<dbReference type="SUPFAM" id="SSF55729">
    <property type="entry name" value="Acyl-CoA N-acyltransferases (Nat)"/>
    <property type="match status" value="1"/>
</dbReference>
<keyword evidence="2" id="KW-1185">Reference proteome</keyword>
<reference evidence="1 2" key="1">
    <citation type="submission" date="2024-06" db="EMBL/GenBank/DDBJ databases">
        <title>The Natural Products Discovery Center: Release of the First 8490 Sequenced Strains for Exploring Actinobacteria Biosynthetic Diversity.</title>
        <authorList>
            <person name="Kalkreuter E."/>
            <person name="Kautsar S.A."/>
            <person name="Yang D."/>
            <person name="Bader C.D."/>
            <person name="Teijaro C.N."/>
            <person name="Fluegel L."/>
            <person name="Davis C.M."/>
            <person name="Simpson J.R."/>
            <person name="Lauterbach L."/>
            <person name="Steele A.D."/>
            <person name="Gui C."/>
            <person name="Meng S."/>
            <person name="Li G."/>
            <person name="Viehrig K."/>
            <person name="Ye F."/>
            <person name="Su P."/>
            <person name="Kiefer A.F."/>
            <person name="Nichols A."/>
            <person name="Cepeda A.J."/>
            <person name="Yan W."/>
            <person name="Fan B."/>
            <person name="Jiang Y."/>
            <person name="Adhikari A."/>
            <person name="Zheng C.-J."/>
            <person name="Schuster L."/>
            <person name="Cowan T.M."/>
            <person name="Smanski M.J."/>
            <person name="Chevrette M.G."/>
            <person name="De Carvalho L.P.S."/>
            <person name="Shen B."/>
        </authorList>
    </citation>
    <scope>NUCLEOTIDE SEQUENCE [LARGE SCALE GENOMIC DNA]</scope>
    <source>
        <strain evidence="1 2">NPDC050671</strain>
    </source>
</reference>
<dbReference type="Proteomes" id="UP001551658">
    <property type="component" value="Unassembled WGS sequence"/>
</dbReference>
<dbReference type="RefSeq" id="WP_357971831.1">
    <property type="nucleotide sequence ID" value="NZ_JBFAIH010000001.1"/>
</dbReference>
<dbReference type="EMBL" id="JBFAIH010000001">
    <property type="protein sequence ID" value="MEV0361215.1"/>
    <property type="molecule type" value="Genomic_DNA"/>
</dbReference>
<name>A0ABV3F0Y7_9NOCA</name>
<protein>
    <recommendedName>
        <fullName evidence="3">N-acetyltransferase domain-containing protein</fullName>
    </recommendedName>
</protein>
<dbReference type="InterPro" id="IPR016181">
    <property type="entry name" value="Acyl_CoA_acyltransferase"/>
</dbReference>
<evidence type="ECO:0000313" key="2">
    <source>
        <dbReference type="Proteomes" id="UP001551658"/>
    </source>
</evidence>
<evidence type="ECO:0000313" key="1">
    <source>
        <dbReference type="EMBL" id="MEV0361215.1"/>
    </source>
</evidence>
<evidence type="ECO:0008006" key="3">
    <source>
        <dbReference type="Google" id="ProtNLM"/>
    </source>
</evidence>
<accession>A0ABV3F0Y7</accession>
<comment type="caution">
    <text evidence="1">The sequence shown here is derived from an EMBL/GenBank/DDBJ whole genome shotgun (WGS) entry which is preliminary data.</text>
</comment>
<organism evidence="1 2">
    <name type="scientific">Nocardia fusca</name>
    <dbReference type="NCBI Taxonomy" id="941183"/>
    <lineage>
        <taxon>Bacteria</taxon>
        <taxon>Bacillati</taxon>
        <taxon>Actinomycetota</taxon>
        <taxon>Actinomycetes</taxon>
        <taxon>Mycobacteriales</taxon>
        <taxon>Nocardiaceae</taxon>
        <taxon>Nocardia</taxon>
    </lineage>
</organism>
<gene>
    <name evidence="1" type="ORF">AB0H72_00815</name>
</gene>
<sequence>MTTRVRQAALDDLDEIMAVEQDWEESQRASRDQMTARLRAFPEGFWIFEQHDEVVGTLMGFPMHYSPDKIAELTDWDTVTGHGYYPPIDLDTANAIYLASGSLKRTARGGTAYAVMMETPVELAERFALDYVLTGAKIPGYDAYCRRFGEIDAGDYAFRQLGGCLVDPFLEMYRGHGYLVPDRQHIIPDYYPDPPSRDYGAIVVRNVHGR</sequence>
<dbReference type="Gene3D" id="3.40.630.30">
    <property type="match status" value="1"/>
</dbReference>
<proteinExistence type="predicted"/>